<evidence type="ECO:0000313" key="2">
    <source>
        <dbReference type="EMBL" id="GAA3527354.1"/>
    </source>
</evidence>
<keyword evidence="3" id="KW-1185">Reference proteome</keyword>
<dbReference type="EMBL" id="BAAAZN010000001">
    <property type="protein sequence ID" value="GAA3527354.1"/>
    <property type="molecule type" value="Genomic_DNA"/>
</dbReference>
<evidence type="ECO:0000313" key="3">
    <source>
        <dbReference type="Proteomes" id="UP001500689"/>
    </source>
</evidence>
<accession>A0ABP6V5V5</accession>
<evidence type="ECO:0000256" key="1">
    <source>
        <dbReference type="SAM" id="MobiDB-lite"/>
    </source>
</evidence>
<feature type="compositionally biased region" description="Low complexity" evidence="1">
    <location>
        <begin position="27"/>
        <end position="45"/>
    </location>
</feature>
<dbReference type="Proteomes" id="UP001500689">
    <property type="component" value="Unassembled WGS sequence"/>
</dbReference>
<proteinExistence type="predicted"/>
<feature type="region of interest" description="Disordered" evidence="1">
    <location>
        <begin position="26"/>
        <end position="66"/>
    </location>
</feature>
<evidence type="ECO:0008006" key="4">
    <source>
        <dbReference type="Google" id="ProtNLM"/>
    </source>
</evidence>
<comment type="caution">
    <text evidence="2">The sequence shown here is derived from an EMBL/GenBank/DDBJ whole genome shotgun (WGS) entry which is preliminary data.</text>
</comment>
<reference evidence="3" key="1">
    <citation type="journal article" date="2019" name="Int. J. Syst. Evol. Microbiol.">
        <title>The Global Catalogue of Microorganisms (GCM) 10K type strain sequencing project: providing services to taxonomists for standard genome sequencing and annotation.</title>
        <authorList>
            <consortium name="The Broad Institute Genomics Platform"/>
            <consortium name="The Broad Institute Genome Sequencing Center for Infectious Disease"/>
            <person name="Wu L."/>
            <person name="Ma J."/>
        </authorList>
    </citation>
    <scope>NUCLEOTIDE SEQUENCE [LARGE SCALE GENOMIC DNA]</scope>
    <source>
        <strain evidence="3">JCM 16898</strain>
    </source>
</reference>
<gene>
    <name evidence="2" type="ORF">GCM10022222_07940</name>
</gene>
<name>A0ABP6V5V5_9PSEU</name>
<protein>
    <recommendedName>
        <fullName evidence="4">Transposase</fullName>
    </recommendedName>
</protein>
<sequence length="66" mass="7045">MLDPHGRLIVDAIFSVTDNGIKRRALPADFPAPDTDAAPGTTNAPLHSLRPLGHDQNPEPTTHPIS</sequence>
<organism evidence="2 3">
    <name type="scientific">Amycolatopsis ultiminotia</name>
    <dbReference type="NCBI Taxonomy" id="543629"/>
    <lineage>
        <taxon>Bacteria</taxon>
        <taxon>Bacillati</taxon>
        <taxon>Actinomycetota</taxon>
        <taxon>Actinomycetes</taxon>
        <taxon>Pseudonocardiales</taxon>
        <taxon>Pseudonocardiaceae</taxon>
        <taxon>Amycolatopsis</taxon>
    </lineage>
</organism>